<keyword evidence="4" id="KW-1185">Reference proteome</keyword>
<gene>
    <name evidence="3" type="ORF">HG543_14320</name>
</gene>
<feature type="transmembrane region" description="Helical" evidence="1">
    <location>
        <begin position="41"/>
        <end position="62"/>
    </location>
</feature>
<dbReference type="AlphaFoldDB" id="A0A848LG16"/>
<dbReference type="InterPro" id="IPR005182">
    <property type="entry name" value="YdbS-like_PH"/>
</dbReference>
<accession>A0A848LG16</accession>
<keyword evidence="1" id="KW-1133">Transmembrane helix</keyword>
<reference evidence="3 4" key="1">
    <citation type="submission" date="2020-04" db="EMBL/GenBank/DDBJ databases">
        <title>Draft genome of Pyxidicoccus fallax type strain.</title>
        <authorList>
            <person name="Whitworth D.E."/>
        </authorList>
    </citation>
    <scope>NUCLEOTIDE SEQUENCE [LARGE SCALE GENOMIC DNA]</scope>
    <source>
        <strain evidence="3 4">DSM 14698</strain>
    </source>
</reference>
<feature type="transmembrane region" description="Helical" evidence="1">
    <location>
        <begin position="77"/>
        <end position="99"/>
    </location>
</feature>
<organism evidence="3 4">
    <name type="scientific">Pyxidicoccus fallax</name>
    <dbReference type="NCBI Taxonomy" id="394095"/>
    <lineage>
        <taxon>Bacteria</taxon>
        <taxon>Pseudomonadati</taxon>
        <taxon>Myxococcota</taxon>
        <taxon>Myxococcia</taxon>
        <taxon>Myxococcales</taxon>
        <taxon>Cystobacterineae</taxon>
        <taxon>Myxococcaceae</taxon>
        <taxon>Pyxidicoccus</taxon>
    </lineage>
</organism>
<dbReference type="Proteomes" id="UP000518300">
    <property type="component" value="Unassembled WGS sequence"/>
</dbReference>
<name>A0A848LG16_9BACT</name>
<evidence type="ECO:0000259" key="2">
    <source>
        <dbReference type="Pfam" id="PF03703"/>
    </source>
</evidence>
<protein>
    <submittedName>
        <fullName evidence="3">PH domain-containing protein</fullName>
    </submittedName>
</protein>
<dbReference type="PANTHER" id="PTHR34473">
    <property type="entry name" value="UPF0699 TRANSMEMBRANE PROTEIN YDBS"/>
    <property type="match status" value="1"/>
</dbReference>
<evidence type="ECO:0000313" key="4">
    <source>
        <dbReference type="Proteomes" id="UP000518300"/>
    </source>
</evidence>
<dbReference type="Pfam" id="PF03703">
    <property type="entry name" value="bPH_2"/>
    <property type="match status" value="1"/>
</dbReference>
<dbReference type="RefSeq" id="WP_169345309.1">
    <property type="nucleotide sequence ID" value="NZ_JABBJJ010000054.1"/>
</dbReference>
<keyword evidence="1" id="KW-0472">Membrane</keyword>
<feature type="domain" description="YdbS-like PH" evidence="2">
    <location>
        <begin position="104"/>
        <end position="194"/>
    </location>
</feature>
<comment type="caution">
    <text evidence="3">The sequence shown here is derived from an EMBL/GenBank/DDBJ whole genome shotgun (WGS) entry which is preliminary data.</text>
</comment>
<sequence>MTDVPHAWLLRLLKVPPAPRLPSGHEGRVFRSAPAFRRYQLLRWGVQQLGVAAGLVAGALFLREFIFHVDYPLSHAIAWVLEGLALLGFLVQLPVGFLVTRLDYAFRWYILSDRSLRVREGLVSLQEKTMTFANIQQVSIQQNPIQRLFGIADVKVETAGGGGSGGSKGGEAHREHLHEAYFRGVDNAAEIRDVILARVRLHRDTGLGEHAPEEPVEPAGTSTAALEAATELLTEMRALRGAMPPRQPR</sequence>
<proteinExistence type="predicted"/>
<dbReference type="EMBL" id="JABBJJ010000054">
    <property type="protein sequence ID" value="NMO16015.1"/>
    <property type="molecule type" value="Genomic_DNA"/>
</dbReference>
<evidence type="ECO:0000313" key="3">
    <source>
        <dbReference type="EMBL" id="NMO16015.1"/>
    </source>
</evidence>
<keyword evidence="1" id="KW-0812">Transmembrane</keyword>
<evidence type="ECO:0000256" key="1">
    <source>
        <dbReference type="SAM" id="Phobius"/>
    </source>
</evidence>
<dbReference type="PANTHER" id="PTHR34473:SF2">
    <property type="entry name" value="UPF0699 TRANSMEMBRANE PROTEIN YDBT"/>
    <property type="match status" value="1"/>
</dbReference>